<gene>
    <name evidence="2" type="ORF">EI42_00494</name>
</gene>
<dbReference type="Pfam" id="PF11755">
    <property type="entry name" value="DUF3311"/>
    <property type="match status" value="1"/>
</dbReference>
<feature type="transmembrane region" description="Helical" evidence="1">
    <location>
        <begin position="42"/>
        <end position="63"/>
    </location>
</feature>
<proteinExistence type="predicted"/>
<sequence length="67" mass="8181">MLDQQGRRRRWARLLFIIPLVALLWVPFYSSGSPELFGFPYFYWYQLLWIIFTSLITAGVYLFETRR</sequence>
<reference evidence="2 3" key="1">
    <citation type="submission" date="2018-06" db="EMBL/GenBank/DDBJ databases">
        <title>Genomic Encyclopedia of Archaeal and Bacterial Type Strains, Phase II (KMG-II): from individual species to whole genera.</title>
        <authorList>
            <person name="Goeker M."/>
        </authorList>
    </citation>
    <scope>NUCLEOTIDE SEQUENCE [LARGE SCALE GENOMIC DNA]</scope>
    <source>
        <strain evidence="2 3">ATCC BAA-1881</strain>
    </source>
</reference>
<organism evidence="2 3">
    <name type="scientific">Thermosporothrix hazakensis</name>
    <dbReference type="NCBI Taxonomy" id="644383"/>
    <lineage>
        <taxon>Bacteria</taxon>
        <taxon>Bacillati</taxon>
        <taxon>Chloroflexota</taxon>
        <taxon>Ktedonobacteria</taxon>
        <taxon>Ktedonobacterales</taxon>
        <taxon>Thermosporotrichaceae</taxon>
        <taxon>Thermosporothrix</taxon>
    </lineage>
</organism>
<keyword evidence="1" id="KW-1133">Transmembrane helix</keyword>
<dbReference type="Proteomes" id="UP000248806">
    <property type="component" value="Unassembled WGS sequence"/>
</dbReference>
<dbReference type="EMBL" id="QKUF01000001">
    <property type="protein sequence ID" value="PZW36320.1"/>
    <property type="molecule type" value="Genomic_DNA"/>
</dbReference>
<dbReference type="OrthoDB" id="123261at2"/>
<comment type="caution">
    <text evidence="2">The sequence shown here is derived from an EMBL/GenBank/DDBJ whole genome shotgun (WGS) entry which is preliminary data.</text>
</comment>
<keyword evidence="3" id="KW-1185">Reference proteome</keyword>
<keyword evidence="1" id="KW-0472">Membrane</keyword>
<dbReference type="InterPro" id="IPR021741">
    <property type="entry name" value="DUF3311"/>
</dbReference>
<feature type="transmembrane region" description="Helical" evidence="1">
    <location>
        <begin position="12"/>
        <end position="30"/>
    </location>
</feature>
<keyword evidence="1" id="KW-0812">Transmembrane</keyword>
<name>A0A326UHH5_THEHA</name>
<protein>
    <submittedName>
        <fullName evidence="2">Uncharacterized protein DUF3311</fullName>
    </submittedName>
</protein>
<accession>A0A326UHH5</accession>
<evidence type="ECO:0000313" key="3">
    <source>
        <dbReference type="Proteomes" id="UP000248806"/>
    </source>
</evidence>
<evidence type="ECO:0000313" key="2">
    <source>
        <dbReference type="EMBL" id="PZW36320.1"/>
    </source>
</evidence>
<evidence type="ECO:0000256" key="1">
    <source>
        <dbReference type="SAM" id="Phobius"/>
    </source>
</evidence>
<dbReference type="RefSeq" id="WP_111318469.1">
    <property type="nucleotide sequence ID" value="NZ_BIFX01000001.1"/>
</dbReference>
<dbReference type="AlphaFoldDB" id="A0A326UHH5"/>